<evidence type="ECO:0000256" key="1">
    <source>
        <dbReference type="ARBA" id="ARBA00022630"/>
    </source>
</evidence>
<dbReference type="PANTHER" id="PTHR43656:SF2">
    <property type="entry name" value="BINDING OXIDOREDUCTASE, PUTATIVE (AFU_ORTHOLOGUE AFUA_2G08260)-RELATED"/>
    <property type="match status" value="1"/>
</dbReference>
<dbReference type="Proteomes" id="UP000253741">
    <property type="component" value="Unassembled WGS sequence"/>
</dbReference>
<dbReference type="Pfam" id="PF00724">
    <property type="entry name" value="Oxidored_FMN"/>
    <property type="match status" value="1"/>
</dbReference>
<dbReference type="InterPro" id="IPR013785">
    <property type="entry name" value="Aldolase_TIM"/>
</dbReference>
<evidence type="ECO:0000313" key="4">
    <source>
        <dbReference type="EMBL" id="RDG36439.1"/>
    </source>
</evidence>
<keyword evidence="5" id="KW-1185">Reference proteome</keyword>
<feature type="domain" description="NADH:flavin oxidoreductase/NADH oxidase N-terminal" evidence="3">
    <location>
        <begin position="15"/>
        <end position="335"/>
    </location>
</feature>
<dbReference type="GO" id="GO:0010181">
    <property type="term" value="F:FMN binding"/>
    <property type="evidence" value="ECO:0007669"/>
    <property type="project" value="InterPro"/>
</dbReference>
<protein>
    <submittedName>
        <fullName evidence="4">2,4-dienoyl-CoA reductase</fullName>
    </submittedName>
</protein>
<evidence type="ECO:0000256" key="2">
    <source>
        <dbReference type="ARBA" id="ARBA00023002"/>
    </source>
</evidence>
<proteinExistence type="predicted"/>
<dbReference type="SUPFAM" id="SSF51395">
    <property type="entry name" value="FMN-linked oxidoreductases"/>
    <property type="match status" value="1"/>
</dbReference>
<dbReference type="AlphaFoldDB" id="A0A370B7S5"/>
<keyword evidence="2" id="KW-0560">Oxidoreductase</keyword>
<reference evidence="4 5" key="1">
    <citation type="submission" date="2018-07" db="EMBL/GenBank/DDBJ databases">
        <title>Streptomyces species from bats.</title>
        <authorList>
            <person name="Dunlap C."/>
        </authorList>
    </citation>
    <scope>NUCLEOTIDE SEQUENCE [LARGE SCALE GENOMIC DNA]</scope>
    <source>
        <strain evidence="4 5">AC230</strain>
    </source>
</reference>
<gene>
    <name evidence="4" type="ORF">DVH02_20025</name>
</gene>
<name>A0A370B7S5_9ACTN</name>
<keyword evidence="1" id="KW-0285">Flavoprotein</keyword>
<dbReference type="GO" id="GO:0016491">
    <property type="term" value="F:oxidoreductase activity"/>
    <property type="evidence" value="ECO:0007669"/>
    <property type="project" value="UniProtKB-KW"/>
</dbReference>
<sequence>MPGIGDRLLLASGLSLPNRLVKAAMEENLADAGQLPGDRMAELYRRWARGGAGLLITGHVMVDGRSLAHPADVVLQQGTPLAPFTRWAEAARHGGGRVLMQINHPGRVIYSDMPGQALSASDVAVNAGRYSRLFARPRPMTEADLEQVVSRFAATAARAAEAGFHGVQVHAAHGYLLAQFLSPLTNRRTDRWGGDLENRARLLMEVLRAIRASVPADFALAVKLNTADFQRGGFEETDAARIVAELASAGCDLVELSGGSVESLATHGHSADGRTLAREAYFLELAADIIRTAPLPVMITGGVRRREVAQRVLDQGGSLVGMATALAYRPDLPERWLRGEDADFEPVPVRWKDKTMSAGATQAMVVHRLHRLGRGRDGHRSPSPAVALARDLLQRRRALRRYRRWYAGWSHPAPSVPGVLGRP</sequence>
<dbReference type="PANTHER" id="PTHR43656">
    <property type="entry name" value="BINDING OXIDOREDUCTASE, PUTATIVE (AFU_ORTHOLOGUE AFUA_2G08260)-RELATED"/>
    <property type="match status" value="1"/>
</dbReference>
<comment type="caution">
    <text evidence="4">The sequence shown here is derived from an EMBL/GenBank/DDBJ whole genome shotgun (WGS) entry which is preliminary data.</text>
</comment>
<dbReference type="InterPro" id="IPR051799">
    <property type="entry name" value="NADH_flavin_oxidoreductase"/>
</dbReference>
<dbReference type="Gene3D" id="3.20.20.70">
    <property type="entry name" value="Aldolase class I"/>
    <property type="match status" value="1"/>
</dbReference>
<dbReference type="OrthoDB" id="3169239at2"/>
<dbReference type="EMBL" id="QQNA01000157">
    <property type="protein sequence ID" value="RDG36439.1"/>
    <property type="molecule type" value="Genomic_DNA"/>
</dbReference>
<evidence type="ECO:0000259" key="3">
    <source>
        <dbReference type="Pfam" id="PF00724"/>
    </source>
</evidence>
<evidence type="ECO:0000313" key="5">
    <source>
        <dbReference type="Proteomes" id="UP000253741"/>
    </source>
</evidence>
<accession>A0A370B7S5</accession>
<dbReference type="RefSeq" id="WP_114625220.1">
    <property type="nucleotide sequence ID" value="NZ_QQNA01000157.1"/>
</dbReference>
<organism evidence="4 5">
    <name type="scientific">Streptomyces corynorhini</name>
    <dbReference type="NCBI Taxonomy" id="2282652"/>
    <lineage>
        <taxon>Bacteria</taxon>
        <taxon>Bacillati</taxon>
        <taxon>Actinomycetota</taxon>
        <taxon>Actinomycetes</taxon>
        <taxon>Kitasatosporales</taxon>
        <taxon>Streptomycetaceae</taxon>
        <taxon>Streptomyces</taxon>
    </lineage>
</organism>
<dbReference type="InterPro" id="IPR001155">
    <property type="entry name" value="OxRdtase_FMN_N"/>
</dbReference>